<keyword evidence="2" id="KW-1185">Reference proteome</keyword>
<protein>
    <submittedName>
        <fullName evidence="1">Uncharacterized protein</fullName>
    </submittedName>
</protein>
<sequence length="73" mass="8102">MFVMIVPKHCEGQVGRVLVNTFQQQEALEAQILLIEMGCLSGYLKLGALKVAHNDYVHSGVLVQYSGLLDLRD</sequence>
<reference evidence="1" key="1">
    <citation type="journal article" date="2021" name="Open Biol.">
        <title>Shared evolutionary footprints suggest mitochondrial oxidative damage underlies multiple complex I losses in fungi.</title>
        <authorList>
            <person name="Schikora-Tamarit M.A."/>
            <person name="Marcet-Houben M."/>
            <person name="Nosek J."/>
            <person name="Gabaldon T."/>
        </authorList>
    </citation>
    <scope>NUCLEOTIDE SEQUENCE</scope>
    <source>
        <strain evidence="1">CBS6341</strain>
    </source>
</reference>
<evidence type="ECO:0000313" key="1">
    <source>
        <dbReference type="EMBL" id="KAH3679408.1"/>
    </source>
</evidence>
<dbReference type="EMBL" id="JAEUBF010000315">
    <property type="protein sequence ID" value="KAH3679408.1"/>
    <property type="molecule type" value="Genomic_DNA"/>
</dbReference>
<gene>
    <name evidence="1" type="ORF">WICMUC_001028</name>
</gene>
<name>A0A9P8PVX9_9ASCO</name>
<evidence type="ECO:0000313" key="2">
    <source>
        <dbReference type="Proteomes" id="UP000769528"/>
    </source>
</evidence>
<dbReference type="Proteomes" id="UP000769528">
    <property type="component" value="Unassembled WGS sequence"/>
</dbReference>
<proteinExistence type="predicted"/>
<comment type="caution">
    <text evidence="1">The sequence shown here is derived from an EMBL/GenBank/DDBJ whole genome shotgun (WGS) entry which is preliminary data.</text>
</comment>
<organism evidence="1 2">
    <name type="scientific">Wickerhamomyces mucosus</name>
    <dbReference type="NCBI Taxonomy" id="1378264"/>
    <lineage>
        <taxon>Eukaryota</taxon>
        <taxon>Fungi</taxon>
        <taxon>Dikarya</taxon>
        <taxon>Ascomycota</taxon>
        <taxon>Saccharomycotina</taxon>
        <taxon>Saccharomycetes</taxon>
        <taxon>Phaffomycetales</taxon>
        <taxon>Wickerhamomycetaceae</taxon>
        <taxon>Wickerhamomyces</taxon>
    </lineage>
</organism>
<accession>A0A9P8PVX9</accession>
<dbReference type="AlphaFoldDB" id="A0A9P8PVX9"/>
<reference evidence="1" key="2">
    <citation type="submission" date="2021-01" db="EMBL/GenBank/DDBJ databases">
        <authorList>
            <person name="Schikora-Tamarit M.A."/>
        </authorList>
    </citation>
    <scope>NUCLEOTIDE SEQUENCE</scope>
    <source>
        <strain evidence="1">CBS6341</strain>
    </source>
</reference>